<sequence length="241" mass="26881">MEKSPSSSSEYLISPSLSLHLLSHYDEDFDSNCVEIKHELEDDDFDCIVIKNELEDDDADEVPETRSVNRGHRFVVEDEGSDRDWANIMSTSEDEEVEELEDDDVVGKALQKCAEISADLRKKLQGSSVLAVSDWYAEVEAAPVKIVNQVHFLTFTELFMACRSEDSDFQPILKPYQWVGVNFLLLLYQKGISGGTYFFGKGIIMGLGKTIQDAACAYDLAAIILYASRAQLNLQPSGSSS</sequence>
<comment type="caution">
    <text evidence="1">The sequence shown here is derived from an EMBL/GenBank/DDBJ whole genome shotgun (WGS) entry which is preliminary data.</text>
</comment>
<evidence type="ECO:0000313" key="2">
    <source>
        <dbReference type="Proteomes" id="UP000327157"/>
    </source>
</evidence>
<gene>
    <name evidence="1" type="ORF">D8674_011309</name>
</gene>
<dbReference type="OrthoDB" id="1751307at2759"/>
<dbReference type="Proteomes" id="UP000327157">
    <property type="component" value="Chromosome 14"/>
</dbReference>
<dbReference type="AlphaFoldDB" id="A0A5N5G2X6"/>
<organism evidence="1 2">
    <name type="scientific">Pyrus ussuriensis x Pyrus communis</name>
    <dbReference type="NCBI Taxonomy" id="2448454"/>
    <lineage>
        <taxon>Eukaryota</taxon>
        <taxon>Viridiplantae</taxon>
        <taxon>Streptophyta</taxon>
        <taxon>Embryophyta</taxon>
        <taxon>Tracheophyta</taxon>
        <taxon>Spermatophyta</taxon>
        <taxon>Magnoliopsida</taxon>
        <taxon>eudicotyledons</taxon>
        <taxon>Gunneridae</taxon>
        <taxon>Pentapetalae</taxon>
        <taxon>rosids</taxon>
        <taxon>fabids</taxon>
        <taxon>Rosales</taxon>
        <taxon>Rosaceae</taxon>
        <taxon>Amygdaloideae</taxon>
        <taxon>Maleae</taxon>
        <taxon>Pyrus</taxon>
    </lineage>
</organism>
<accession>A0A5N5G2X6</accession>
<protein>
    <submittedName>
        <fullName evidence="1">SWI/SNF-related matrix-associated actin-dependent regulated protein 1B</fullName>
    </submittedName>
</protein>
<reference evidence="1 2" key="1">
    <citation type="submission" date="2019-09" db="EMBL/GenBank/DDBJ databases">
        <authorList>
            <person name="Ou C."/>
        </authorList>
    </citation>
    <scope>NUCLEOTIDE SEQUENCE [LARGE SCALE GENOMIC DNA]</scope>
    <source>
        <strain evidence="1">S2</strain>
        <tissue evidence="1">Leaf</tissue>
    </source>
</reference>
<reference evidence="2" key="2">
    <citation type="submission" date="2019-10" db="EMBL/GenBank/DDBJ databases">
        <title>A de novo genome assembly of a pear dwarfing rootstock.</title>
        <authorList>
            <person name="Wang F."/>
            <person name="Wang J."/>
            <person name="Li S."/>
            <person name="Zhang Y."/>
            <person name="Fang M."/>
            <person name="Ma L."/>
            <person name="Zhao Y."/>
            <person name="Jiang S."/>
        </authorList>
    </citation>
    <scope>NUCLEOTIDE SEQUENCE [LARGE SCALE GENOMIC DNA]</scope>
</reference>
<proteinExistence type="predicted"/>
<dbReference type="EMBL" id="SMOL01000553">
    <property type="protein sequence ID" value="KAB2608141.1"/>
    <property type="molecule type" value="Genomic_DNA"/>
</dbReference>
<evidence type="ECO:0000313" key="1">
    <source>
        <dbReference type="EMBL" id="KAB2608141.1"/>
    </source>
</evidence>
<reference evidence="1 2" key="3">
    <citation type="submission" date="2019-11" db="EMBL/GenBank/DDBJ databases">
        <title>A de novo genome assembly of a pear dwarfing rootstock.</title>
        <authorList>
            <person name="Wang F."/>
            <person name="Wang J."/>
            <person name="Li S."/>
            <person name="Zhang Y."/>
            <person name="Fang M."/>
            <person name="Ma L."/>
            <person name="Zhao Y."/>
            <person name="Jiang S."/>
        </authorList>
    </citation>
    <scope>NUCLEOTIDE SEQUENCE [LARGE SCALE GENOMIC DNA]</scope>
    <source>
        <strain evidence="1">S2</strain>
        <tissue evidence="1">Leaf</tissue>
    </source>
</reference>
<name>A0A5N5G2X6_9ROSA</name>
<keyword evidence="2" id="KW-1185">Reference proteome</keyword>